<evidence type="ECO:0000259" key="18">
    <source>
        <dbReference type="PROSITE" id="PS50862"/>
    </source>
</evidence>
<keyword evidence="5" id="KW-0963">Cytoplasm</keyword>
<evidence type="ECO:0000256" key="10">
    <source>
        <dbReference type="ARBA" id="ARBA00023146"/>
    </source>
</evidence>
<evidence type="ECO:0000256" key="9">
    <source>
        <dbReference type="ARBA" id="ARBA00022917"/>
    </source>
</evidence>
<evidence type="ECO:0000256" key="16">
    <source>
        <dbReference type="PIRSR" id="PIRSR001529-2"/>
    </source>
</evidence>
<dbReference type="PIRSF" id="PIRSF001529">
    <property type="entry name" value="Ser-tRNA-synth_IIa"/>
    <property type="match status" value="1"/>
</dbReference>
<comment type="catalytic activity">
    <reaction evidence="13">
        <text>tRNA(Ser) + L-serine + ATP = L-seryl-tRNA(Ser) + AMP + diphosphate + H(+)</text>
        <dbReference type="Rhea" id="RHEA:12292"/>
        <dbReference type="Rhea" id="RHEA-COMP:9669"/>
        <dbReference type="Rhea" id="RHEA-COMP:9703"/>
        <dbReference type="ChEBI" id="CHEBI:15378"/>
        <dbReference type="ChEBI" id="CHEBI:30616"/>
        <dbReference type="ChEBI" id="CHEBI:33019"/>
        <dbReference type="ChEBI" id="CHEBI:33384"/>
        <dbReference type="ChEBI" id="CHEBI:78442"/>
        <dbReference type="ChEBI" id="CHEBI:78533"/>
        <dbReference type="ChEBI" id="CHEBI:456215"/>
        <dbReference type="EC" id="6.1.1.11"/>
    </reaction>
</comment>
<dbReference type="CDD" id="cd00770">
    <property type="entry name" value="SerRS_core"/>
    <property type="match status" value="1"/>
</dbReference>
<dbReference type="Gene3D" id="1.10.287.40">
    <property type="entry name" value="Serine-tRNA synthetase, tRNA binding domain"/>
    <property type="match status" value="1"/>
</dbReference>
<evidence type="ECO:0000256" key="2">
    <source>
        <dbReference type="ARBA" id="ARBA00005045"/>
    </source>
</evidence>
<dbReference type="InterPro" id="IPR042103">
    <property type="entry name" value="SerRS_1_N_sf"/>
</dbReference>
<evidence type="ECO:0000256" key="5">
    <source>
        <dbReference type="ARBA" id="ARBA00022490"/>
    </source>
</evidence>
<dbReference type="InterPro" id="IPR002314">
    <property type="entry name" value="aa-tRNA-synt_IIb"/>
</dbReference>
<dbReference type="SUPFAM" id="SSF55681">
    <property type="entry name" value="Class II aaRS and biotin synthetases"/>
    <property type="match status" value="1"/>
</dbReference>
<dbReference type="InterPro" id="IPR033729">
    <property type="entry name" value="SerRS_core"/>
</dbReference>
<keyword evidence="8 16" id="KW-0067">ATP-binding</keyword>
<dbReference type="PRINTS" id="PR00981">
    <property type="entry name" value="TRNASYNTHSER"/>
</dbReference>
<feature type="binding site" evidence="15">
    <location>
        <position position="248"/>
    </location>
    <ligand>
        <name>L-serine</name>
        <dbReference type="ChEBI" id="CHEBI:33384"/>
    </ligand>
</feature>
<evidence type="ECO:0000256" key="12">
    <source>
        <dbReference type="ARBA" id="ARBA00047929"/>
    </source>
</evidence>
<evidence type="ECO:0000256" key="3">
    <source>
        <dbReference type="ARBA" id="ARBA00010728"/>
    </source>
</evidence>
<feature type="coiled-coil region" evidence="17">
    <location>
        <begin position="30"/>
        <end position="57"/>
    </location>
</feature>
<feature type="binding site" evidence="16">
    <location>
        <begin position="264"/>
        <end position="267"/>
    </location>
    <ligand>
        <name>ATP</name>
        <dbReference type="ChEBI" id="CHEBI:30616"/>
    </ligand>
</feature>
<keyword evidence="9" id="KW-0648">Protein biosynthesis</keyword>
<dbReference type="GO" id="GO:0005524">
    <property type="term" value="F:ATP binding"/>
    <property type="evidence" value="ECO:0007669"/>
    <property type="project" value="UniProtKB-KW"/>
</dbReference>
<dbReference type="InterPro" id="IPR006195">
    <property type="entry name" value="aa-tRNA-synth_II"/>
</dbReference>
<evidence type="ECO:0000256" key="4">
    <source>
        <dbReference type="ARBA" id="ARBA00012840"/>
    </source>
</evidence>
<comment type="pathway">
    <text evidence="2">Aminoacyl-tRNA biosynthesis; selenocysteinyl-tRNA(Sec) biosynthesis; L-seryl-tRNA(Sec) from L-serine and tRNA(Sec): step 1/1.</text>
</comment>
<dbReference type="NCBIfam" id="TIGR00414">
    <property type="entry name" value="serS"/>
    <property type="match status" value="1"/>
</dbReference>
<comment type="subcellular location">
    <subcellularLocation>
        <location evidence="1">Cytoplasm</location>
    </subcellularLocation>
</comment>
<dbReference type="PANTHER" id="PTHR43697:SF1">
    <property type="entry name" value="SERINE--TRNA LIGASE"/>
    <property type="match status" value="1"/>
</dbReference>
<dbReference type="AlphaFoldDB" id="A0A554LUL2"/>
<keyword evidence="17" id="KW-0175">Coiled coil</keyword>
<accession>A0A554LUL2</accession>
<evidence type="ECO:0000256" key="14">
    <source>
        <dbReference type="NCBIfam" id="TIGR00414"/>
    </source>
</evidence>
<feature type="site" description="Important for serine binding" evidence="15">
    <location>
        <position position="371"/>
    </location>
</feature>
<dbReference type="PROSITE" id="PS50862">
    <property type="entry name" value="AA_TRNA_LIGASE_II"/>
    <property type="match status" value="1"/>
</dbReference>
<gene>
    <name evidence="19" type="ORF">CEN88_317</name>
</gene>
<dbReference type="InterPro" id="IPR002317">
    <property type="entry name" value="Ser-tRNA-ligase_type_1"/>
</dbReference>
<dbReference type="InterPro" id="IPR015866">
    <property type="entry name" value="Ser-tRNA-synth_1_N"/>
</dbReference>
<feature type="binding site" evidence="15">
    <location>
        <position position="271"/>
    </location>
    <ligand>
        <name>L-serine</name>
        <dbReference type="ChEBI" id="CHEBI:33384"/>
    </ligand>
</feature>
<dbReference type="InterPro" id="IPR010978">
    <property type="entry name" value="tRNA-bd_arm"/>
</dbReference>
<dbReference type="PANTHER" id="PTHR43697">
    <property type="entry name" value="SERYL-TRNA SYNTHETASE"/>
    <property type="match status" value="1"/>
</dbReference>
<feature type="domain" description="Aminoacyl-transfer RNA synthetases class-II family profile" evidence="18">
    <location>
        <begin position="126"/>
        <end position="398"/>
    </location>
</feature>
<keyword evidence="10 19" id="KW-0030">Aminoacyl-tRNA synthetase</keyword>
<dbReference type="SUPFAM" id="SSF46589">
    <property type="entry name" value="tRNA-binding arm"/>
    <property type="match status" value="1"/>
</dbReference>
<dbReference type="GO" id="GO:0005737">
    <property type="term" value="C:cytoplasm"/>
    <property type="evidence" value="ECO:0007669"/>
    <property type="project" value="UniProtKB-SubCell"/>
</dbReference>
<evidence type="ECO:0000256" key="7">
    <source>
        <dbReference type="ARBA" id="ARBA00022741"/>
    </source>
</evidence>
<comment type="caution">
    <text evidence="19">The sequence shown here is derived from an EMBL/GenBank/DDBJ whole genome shotgun (WGS) entry which is preliminary data.</text>
</comment>
<evidence type="ECO:0000256" key="8">
    <source>
        <dbReference type="ARBA" id="ARBA00022840"/>
    </source>
</evidence>
<dbReference type="Pfam" id="PF00587">
    <property type="entry name" value="tRNA-synt_2b"/>
    <property type="match status" value="1"/>
</dbReference>
<evidence type="ECO:0000256" key="6">
    <source>
        <dbReference type="ARBA" id="ARBA00022598"/>
    </source>
</evidence>
<organism evidence="19 20">
    <name type="scientific">Candidatus Berkelbacteria bacterium Licking1014_2</name>
    <dbReference type="NCBI Taxonomy" id="2017146"/>
    <lineage>
        <taxon>Bacteria</taxon>
        <taxon>Candidatus Berkelbacteria</taxon>
    </lineage>
</organism>
<keyword evidence="7" id="KW-0547">Nucleotide-binding</keyword>
<name>A0A554LUL2_9BACT</name>
<feature type="binding site" evidence="16">
    <location>
        <begin position="335"/>
        <end position="338"/>
    </location>
    <ligand>
        <name>ATP</name>
        <dbReference type="ChEBI" id="CHEBI:30616"/>
    </ligand>
</feature>
<protein>
    <recommendedName>
        <fullName evidence="11 14">Serine--tRNA ligase</fullName>
        <ecNumber evidence="4 14">6.1.1.11</ecNumber>
    </recommendedName>
</protein>
<dbReference type="EC" id="6.1.1.11" evidence="4 14"/>
<comment type="catalytic activity">
    <reaction evidence="12">
        <text>tRNA(Sec) + L-serine + ATP = L-seryl-tRNA(Sec) + AMP + diphosphate + H(+)</text>
        <dbReference type="Rhea" id="RHEA:42580"/>
        <dbReference type="Rhea" id="RHEA-COMP:9742"/>
        <dbReference type="Rhea" id="RHEA-COMP:10128"/>
        <dbReference type="ChEBI" id="CHEBI:15378"/>
        <dbReference type="ChEBI" id="CHEBI:30616"/>
        <dbReference type="ChEBI" id="CHEBI:33019"/>
        <dbReference type="ChEBI" id="CHEBI:33384"/>
        <dbReference type="ChEBI" id="CHEBI:78442"/>
        <dbReference type="ChEBI" id="CHEBI:78533"/>
        <dbReference type="ChEBI" id="CHEBI:456215"/>
        <dbReference type="EC" id="6.1.1.11"/>
    </reaction>
</comment>
<feature type="binding site" evidence="15">
    <location>
        <position position="218"/>
    </location>
    <ligand>
        <name>L-serine</name>
        <dbReference type="ChEBI" id="CHEBI:33384"/>
    </ligand>
</feature>
<feature type="binding site" evidence="16">
    <location>
        <begin position="248"/>
        <end position="250"/>
    </location>
    <ligand>
        <name>ATP</name>
        <dbReference type="ChEBI" id="CHEBI:30616"/>
    </ligand>
</feature>
<dbReference type="GO" id="GO:0004828">
    <property type="term" value="F:serine-tRNA ligase activity"/>
    <property type="evidence" value="ECO:0007669"/>
    <property type="project" value="UniProtKB-UniRule"/>
</dbReference>
<evidence type="ECO:0000313" key="20">
    <source>
        <dbReference type="Proteomes" id="UP000318711"/>
    </source>
</evidence>
<evidence type="ECO:0000256" key="17">
    <source>
        <dbReference type="SAM" id="Coils"/>
    </source>
</evidence>
<dbReference type="EMBL" id="VMGL01000035">
    <property type="protein sequence ID" value="TSC96560.1"/>
    <property type="molecule type" value="Genomic_DNA"/>
</dbReference>
<comment type="similarity">
    <text evidence="3">Belongs to the class-II aminoacyl-tRNA synthetase family. Type-1 seryl-tRNA synthetase subfamily.</text>
</comment>
<evidence type="ECO:0000256" key="13">
    <source>
        <dbReference type="ARBA" id="ARBA00048823"/>
    </source>
</evidence>
<evidence type="ECO:0000256" key="1">
    <source>
        <dbReference type="ARBA" id="ARBA00004496"/>
    </source>
</evidence>
<dbReference type="Proteomes" id="UP000318711">
    <property type="component" value="Unassembled WGS sequence"/>
</dbReference>
<reference evidence="19 20" key="1">
    <citation type="submission" date="2017-07" db="EMBL/GenBank/DDBJ databases">
        <title>Mechanisms for carbon and nitrogen cycling indicate functional differentiation within the Candidate Phyla Radiation.</title>
        <authorList>
            <person name="Danczak R.E."/>
            <person name="Johnston M.D."/>
            <person name="Kenah C."/>
            <person name="Slattery M."/>
            <person name="Wrighton K.C."/>
            <person name="Wilkins M.J."/>
        </authorList>
    </citation>
    <scope>NUCLEOTIDE SEQUENCE [LARGE SCALE GENOMIC DNA]</scope>
    <source>
        <strain evidence="19">Licking1014_2</strain>
    </source>
</reference>
<dbReference type="InterPro" id="IPR045864">
    <property type="entry name" value="aa-tRNA-synth_II/BPL/LPL"/>
</dbReference>
<keyword evidence="6" id="KW-0436">Ligase</keyword>
<evidence type="ECO:0000256" key="11">
    <source>
        <dbReference type="ARBA" id="ARBA00039158"/>
    </source>
</evidence>
<evidence type="ECO:0000256" key="15">
    <source>
        <dbReference type="PIRSR" id="PIRSR001529-1"/>
    </source>
</evidence>
<proteinExistence type="inferred from homology"/>
<sequence>MLNLDFIRQNPAAVEKGAAAKNRQIDTAKILELDEKIKNLKSKIENLRNKRNKAAEDKNIETGKKIKTELGGLEKELAKIEPELNNLLRQIPNLPAKDVKIGEDASENEVIKEWGEKPKFNFPAKDYLTLAEKLDIIDVKRAAKASGRRFGYLKGLAAELQFALINYGLEILKKEGFTIVVPPVLLNEKSMAGMGFLEKANRDEVYHLEKDNLYLAGTSEQSIGAMHQDEILDLAQPLLYAGYSTCFRREAGSYGKDTKGILRVHQFDKMEMFVFCRPEESAQLHEKLLAVEEKIVQGLKIPYRVVKLCSGDLGNASAKTYDLECWLPGQNCYRETHSTSNCTDFQARRLNIRYKNPQTGKNEFCHTLNGTAIAIGRMLIAIIENYQTKDGNIDFSLK</sequence>
<evidence type="ECO:0000313" key="19">
    <source>
        <dbReference type="EMBL" id="TSC96560.1"/>
    </source>
</evidence>
<dbReference type="Gene3D" id="3.30.930.10">
    <property type="entry name" value="Bira Bifunctional Protein, Domain 2"/>
    <property type="match status" value="1"/>
</dbReference>
<dbReference type="GO" id="GO:0006434">
    <property type="term" value="P:seryl-tRNA aminoacylation"/>
    <property type="evidence" value="ECO:0007669"/>
    <property type="project" value="UniProtKB-UniRule"/>
</dbReference>
<feature type="binding site" evidence="15">
    <location>
        <position position="369"/>
    </location>
    <ligand>
        <name>L-serine</name>
        <dbReference type="ChEBI" id="CHEBI:33384"/>
    </ligand>
</feature>
<dbReference type="Pfam" id="PF02403">
    <property type="entry name" value="Seryl_tRNA_N"/>
    <property type="match status" value="1"/>
</dbReference>